<sequence length="134" mass="15493">MISHSDEPYVLPSQIGMDKTLGDELLAWTVQFQKFFVEELDDFSSRPRWRSGINPFEWYDEGCRIIHELRLRFPDVHVKSEFAQYVFSVNERRENMGLPPISPPNEFRAGHISISDVLNDPKSHPACGDDGRAE</sequence>
<organism evidence="1 2">
    <name type="scientific">Rhodococcus koreensis</name>
    <dbReference type="NCBI Taxonomy" id="99653"/>
    <lineage>
        <taxon>Bacteria</taxon>
        <taxon>Bacillati</taxon>
        <taxon>Actinomycetota</taxon>
        <taxon>Actinomycetes</taxon>
        <taxon>Mycobacteriales</taxon>
        <taxon>Nocardiaceae</taxon>
        <taxon>Rhodococcus</taxon>
    </lineage>
</organism>
<dbReference type="Proteomes" id="UP000183561">
    <property type="component" value="Unassembled WGS sequence"/>
</dbReference>
<dbReference type="AlphaFoldDB" id="A0A1H4IGL2"/>
<dbReference type="EMBL" id="FNSV01000004">
    <property type="protein sequence ID" value="SEB32786.1"/>
    <property type="molecule type" value="Genomic_DNA"/>
</dbReference>
<evidence type="ECO:0000313" key="1">
    <source>
        <dbReference type="EMBL" id="SEB32786.1"/>
    </source>
</evidence>
<protein>
    <submittedName>
        <fullName evidence="1">Uncharacterized protein</fullName>
    </submittedName>
</protein>
<name>A0A1H4IGL2_9NOCA</name>
<reference evidence="2" key="1">
    <citation type="submission" date="2016-10" db="EMBL/GenBank/DDBJ databases">
        <authorList>
            <person name="Varghese N."/>
            <person name="Submissions S."/>
        </authorList>
    </citation>
    <scope>NUCLEOTIDE SEQUENCE [LARGE SCALE GENOMIC DNA]</scope>
    <source>
        <strain evidence="2">DSM 44498</strain>
    </source>
</reference>
<accession>A0A1H4IGL2</accession>
<proteinExistence type="predicted"/>
<keyword evidence="2" id="KW-1185">Reference proteome</keyword>
<gene>
    <name evidence="1" type="ORF">SAMN04490239_0567</name>
</gene>
<evidence type="ECO:0000313" key="2">
    <source>
        <dbReference type="Proteomes" id="UP000183561"/>
    </source>
</evidence>